<evidence type="ECO:0000256" key="9">
    <source>
        <dbReference type="RuleBase" id="RU004020"/>
    </source>
</evidence>
<dbReference type="InterPro" id="IPR036390">
    <property type="entry name" value="WH_DNA-bd_sf"/>
</dbReference>
<feature type="region of interest" description="Disordered" evidence="11">
    <location>
        <begin position="244"/>
        <end position="274"/>
    </location>
</feature>
<dbReference type="GO" id="GO:0006357">
    <property type="term" value="P:regulation of transcription by RNA polymerase II"/>
    <property type="evidence" value="ECO:0007669"/>
    <property type="project" value="TreeGrafter"/>
</dbReference>
<evidence type="ECO:0000256" key="4">
    <source>
        <dbReference type="ARBA" id="ARBA00023015"/>
    </source>
</evidence>
<evidence type="ECO:0000256" key="7">
    <source>
        <dbReference type="ARBA" id="ARBA00023163"/>
    </source>
</evidence>
<evidence type="ECO:0000256" key="5">
    <source>
        <dbReference type="ARBA" id="ARBA00023016"/>
    </source>
</evidence>
<dbReference type="SUPFAM" id="SSF46785">
    <property type="entry name" value="Winged helix' DNA-binding domain"/>
    <property type="match status" value="1"/>
</dbReference>
<comment type="subunit">
    <text evidence="2">Homotrimer.</text>
</comment>
<dbReference type="Proteomes" id="UP000504609">
    <property type="component" value="Unplaced"/>
</dbReference>
<dbReference type="GeneID" id="111463250"/>
<sequence>MAHMSHPAPFLVKAYQLVDDPATDDIVSWNETGSTFIVWKTSEFASDLLPNYFKHNNFSSFVRQLNTYGFRKIVPDKWEFTNNNFRRGQNELLSKIRRRKSSHRCHRSKSSEGGNSSPSYYSGEEIGSTSSSSPDSKNPGIVDLETMAQLADMTDENNKLRKENEMLKLELAKAKEKCNHLVAFMTDDLKVAPELIDKIIKKLENNNNNNKKVADLNVNGEKMEEENAGDLKLFGVWLKRGKKEKNNDKNKTKREEEEKVEVCGNEPEAKVMKTAEMEEALATTSDAGN</sequence>
<proteinExistence type="inferred from homology"/>
<evidence type="ECO:0000256" key="1">
    <source>
        <dbReference type="ARBA" id="ARBA00004123"/>
    </source>
</evidence>
<organism evidence="13 14">
    <name type="scientific">Cucurbita moschata</name>
    <name type="common">Winter crookneck squash</name>
    <name type="synonym">Cucurbita pepo var. moschata</name>
    <dbReference type="NCBI Taxonomy" id="3662"/>
    <lineage>
        <taxon>Eukaryota</taxon>
        <taxon>Viridiplantae</taxon>
        <taxon>Streptophyta</taxon>
        <taxon>Embryophyta</taxon>
        <taxon>Tracheophyta</taxon>
        <taxon>Spermatophyta</taxon>
        <taxon>Magnoliopsida</taxon>
        <taxon>eudicotyledons</taxon>
        <taxon>Gunneridae</taxon>
        <taxon>Pentapetalae</taxon>
        <taxon>rosids</taxon>
        <taxon>fabids</taxon>
        <taxon>Cucurbitales</taxon>
        <taxon>Cucurbitaceae</taxon>
        <taxon>Cucurbiteae</taxon>
        <taxon>Cucurbita</taxon>
    </lineage>
</organism>
<dbReference type="KEGG" id="cmos:111463250"/>
<comment type="similarity">
    <text evidence="9">Belongs to the HSF family.</text>
</comment>
<keyword evidence="8" id="KW-0539">Nucleus</keyword>
<dbReference type="GO" id="GO:0003700">
    <property type="term" value="F:DNA-binding transcription factor activity"/>
    <property type="evidence" value="ECO:0007669"/>
    <property type="project" value="InterPro"/>
</dbReference>
<dbReference type="PRINTS" id="PR00056">
    <property type="entry name" value="HSFDOMAIN"/>
</dbReference>
<accession>A0A6J1HG35</accession>
<feature type="compositionally biased region" description="Basic residues" evidence="11">
    <location>
        <begin position="97"/>
        <end position="108"/>
    </location>
</feature>
<evidence type="ECO:0000313" key="14">
    <source>
        <dbReference type="RefSeq" id="XP_022962883.1"/>
    </source>
</evidence>
<evidence type="ECO:0000256" key="6">
    <source>
        <dbReference type="ARBA" id="ARBA00023125"/>
    </source>
</evidence>
<keyword evidence="3" id="KW-0597">Phosphoprotein</keyword>
<dbReference type="InterPro" id="IPR036388">
    <property type="entry name" value="WH-like_DNA-bd_sf"/>
</dbReference>
<keyword evidence="6" id="KW-0238">DNA-binding</keyword>
<dbReference type="RefSeq" id="XP_022962883.1">
    <property type="nucleotide sequence ID" value="XM_023107115.1"/>
</dbReference>
<gene>
    <name evidence="14" type="primary">LOC111463250</name>
</gene>
<evidence type="ECO:0000256" key="3">
    <source>
        <dbReference type="ARBA" id="ARBA00022553"/>
    </source>
</evidence>
<dbReference type="PANTHER" id="PTHR10015">
    <property type="entry name" value="HEAT SHOCK TRANSCRIPTION FACTOR"/>
    <property type="match status" value="1"/>
</dbReference>
<dbReference type="PROSITE" id="PS00434">
    <property type="entry name" value="HSF_DOMAIN"/>
    <property type="match status" value="1"/>
</dbReference>
<dbReference type="Pfam" id="PF00447">
    <property type="entry name" value="HSF_DNA-bind"/>
    <property type="match status" value="1"/>
</dbReference>
<evidence type="ECO:0000256" key="2">
    <source>
        <dbReference type="ARBA" id="ARBA00011233"/>
    </source>
</evidence>
<feature type="coiled-coil region" evidence="10">
    <location>
        <begin position="150"/>
        <end position="177"/>
    </location>
</feature>
<dbReference type="GO" id="GO:0000978">
    <property type="term" value="F:RNA polymerase II cis-regulatory region sequence-specific DNA binding"/>
    <property type="evidence" value="ECO:0007669"/>
    <property type="project" value="TreeGrafter"/>
</dbReference>
<protein>
    <submittedName>
        <fullName evidence="14">Heat shock factor protein HSF24-like</fullName>
    </submittedName>
</protein>
<name>A0A6J1HG35_CUCMO</name>
<keyword evidence="13" id="KW-1185">Reference proteome</keyword>
<evidence type="ECO:0000256" key="10">
    <source>
        <dbReference type="SAM" id="Coils"/>
    </source>
</evidence>
<keyword evidence="5" id="KW-0346">Stress response</keyword>
<keyword evidence="7" id="KW-0804">Transcription</keyword>
<dbReference type="InterPro" id="IPR000232">
    <property type="entry name" value="HSF_DNA-bd"/>
</dbReference>
<evidence type="ECO:0000259" key="12">
    <source>
        <dbReference type="PROSITE" id="PS00434"/>
    </source>
</evidence>
<dbReference type="AlphaFoldDB" id="A0A6J1HG35"/>
<evidence type="ECO:0000256" key="8">
    <source>
        <dbReference type="ARBA" id="ARBA00023242"/>
    </source>
</evidence>
<dbReference type="GO" id="GO:0005634">
    <property type="term" value="C:nucleus"/>
    <property type="evidence" value="ECO:0007669"/>
    <property type="project" value="UniProtKB-SubCell"/>
</dbReference>
<dbReference type="FunFam" id="1.10.10.10:FF:000037">
    <property type="entry name" value="Heat stress transcription factor B-4"/>
    <property type="match status" value="1"/>
</dbReference>
<feature type="region of interest" description="Disordered" evidence="11">
    <location>
        <begin position="97"/>
        <end position="140"/>
    </location>
</feature>
<dbReference type="SMART" id="SM00415">
    <property type="entry name" value="HSF"/>
    <property type="match status" value="1"/>
</dbReference>
<feature type="compositionally biased region" description="Low complexity" evidence="11">
    <location>
        <begin position="111"/>
        <end position="133"/>
    </location>
</feature>
<reference evidence="14" key="1">
    <citation type="submission" date="2025-08" db="UniProtKB">
        <authorList>
            <consortium name="RefSeq"/>
        </authorList>
    </citation>
    <scope>IDENTIFICATION</scope>
    <source>
        <tissue evidence="14">Young leaves</tissue>
    </source>
</reference>
<keyword evidence="4" id="KW-0805">Transcription regulation</keyword>
<comment type="subcellular location">
    <subcellularLocation>
        <location evidence="1">Nucleus</location>
    </subcellularLocation>
</comment>
<keyword evidence="10" id="KW-0175">Coiled coil</keyword>
<evidence type="ECO:0000256" key="11">
    <source>
        <dbReference type="SAM" id="MobiDB-lite"/>
    </source>
</evidence>
<dbReference type="PANTHER" id="PTHR10015:SF329">
    <property type="entry name" value="HEAT STRESS TRANSCRIPTION FACTOR B-1"/>
    <property type="match status" value="1"/>
</dbReference>
<feature type="domain" description="HSF-type DNA-binding" evidence="12">
    <location>
        <begin position="49"/>
        <end position="73"/>
    </location>
</feature>
<evidence type="ECO:0000313" key="13">
    <source>
        <dbReference type="Proteomes" id="UP000504609"/>
    </source>
</evidence>
<dbReference type="Gene3D" id="1.10.10.10">
    <property type="entry name" value="Winged helix-like DNA-binding domain superfamily/Winged helix DNA-binding domain"/>
    <property type="match status" value="1"/>
</dbReference>